<dbReference type="EMBL" id="KZ454993">
    <property type="protein sequence ID" value="PKI82824.1"/>
    <property type="molecule type" value="Genomic_DNA"/>
</dbReference>
<keyword evidence="7" id="KW-0496">Mitochondrion</keyword>
<evidence type="ECO:0000256" key="2">
    <source>
        <dbReference type="ARBA" id="ARBA00010261"/>
    </source>
</evidence>
<protein>
    <submittedName>
        <fullName evidence="10">Uncharacterized protein</fullName>
    </submittedName>
</protein>
<accession>A0A2N1J8F9</accession>
<proteinExistence type="inferred from homology"/>
<keyword evidence="8" id="KW-0472">Membrane</keyword>
<keyword evidence="3" id="KW-0813">Transport</keyword>
<dbReference type="PANTHER" id="PTHR12653">
    <property type="entry name" value="NADH-UBIQUINONE OXIDOREDUCTASE 13 KD-B SUBUNIT"/>
    <property type="match status" value="1"/>
</dbReference>
<evidence type="ECO:0000313" key="11">
    <source>
        <dbReference type="Proteomes" id="UP000232875"/>
    </source>
</evidence>
<dbReference type="Proteomes" id="UP000232875">
    <property type="component" value="Unassembled WGS sequence"/>
</dbReference>
<evidence type="ECO:0000256" key="7">
    <source>
        <dbReference type="ARBA" id="ARBA00023128"/>
    </source>
</evidence>
<evidence type="ECO:0000256" key="9">
    <source>
        <dbReference type="SAM" id="MobiDB-lite"/>
    </source>
</evidence>
<keyword evidence="5" id="KW-0999">Mitochondrion inner membrane</keyword>
<dbReference type="Pfam" id="PF04716">
    <property type="entry name" value="ETC_C1_NDUFA5"/>
    <property type="match status" value="1"/>
</dbReference>
<organism evidence="10 11">
    <name type="scientific">Malassezia vespertilionis</name>
    <dbReference type="NCBI Taxonomy" id="2020962"/>
    <lineage>
        <taxon>Eukaryota</taxon>
        <taxon>Fungi</taxon>
        <taxon>Dikarya</taxon>
        <taxon>Basidiomycota</taxon>
        <taxon>Ustilaginomycotina</taxon>
        <taxon>Malasseziomycetes</taxon>
        <taxon>Malasseziales</taxon>
        <taxon>Malasseziaceae</taxon>
        <taxon>Malassezia</taxon>
    </lineage>
</organism>
<gene>
    <name evidence="10" type="ORF">MVES_003264</name>
</gene>
<dbReference type="PANTHER" id="PTHR12653:SF0">
    <property type="entry name" value="NADH DEHYDROGENASE [UBIQUINONE] 1 ALPHA SUBCOMPLEX SUBUNIT 5"/>
    <property type="match status" value="1"/>
</dbReference>
<keyword evidence="4" id="KW-0679">Respiratory chain</keyword>
<evidence type="ECO:0000256" key="3">
    <source>
        <dbReference type="ARBA" id="ARBA00022448"/>
    </source>
</evidence>
<evidence type="ECO:0000256" key="6">
    <source>
        <dbReference type="ARBA" id="ARBA00022982"/>
    </source>
</evidence>
<sequence length="164" mass="18214">MFATRFARYFATAVRCEDLISKGNNKYLRTAKSTFVAGLPLHPNPLPALEAKYTHTLKVLQVLPASSVFRQSSEAVTQHRLDIVRTELSEQTQQDANANENAISIVTGKIDSGLVEELLEQAHDELGLAAKMIDWKPYEPLEVPAPPNQWKPFSMQEAAGEGNH</sequence>
<reference evidence="10 11" key="1">
    <citation type="submission" date="2017-10" db="EMBL/GenBank/DDBJ databases">
        <title>A novel species of cold-tolerant Malassezia isolated from bats.</title>
        <authorList>
            <person name="Lorch J.M."/>
            <person name="Palmer J.M."/>
            <person name="Vanderwolf K.J."/>
            <person name="Schmidt K.Z."/>
            <person name="Verant M.L."/>
            <person name="Weller T.J."/>
            <person name="Blehert D.S."/>
        </authorList>
    </citation>
    <scope>NUCLEOTIDE SEQUENCE [LARGE SCALE GENOMIC DNA]</scope>
    <source>
        <strain evidence="10 11">NWHC:44797-103</strain>
    </source>
</reference>
<evidence type="ECO:0000256" key="8">
    <source>
        <dbReference type="ARBA" id="ARBA00023136"/>
    </source>
</evidence>
<dbReference type="GO" id="GO:0022904">
    <property type="term" value="P:respiratory electron transport chain"/>
    <property type="evidence" value="ECO:0007669"/>
    <property type="project" value="InterPro"/>
</dbReference>
<dbReference type="OrthoDB" id="286811at2759"/>
<dbReference type="STRING" id="2020962.A0A2N1J8F9"/>
<dbReference type="GO" id="GO:0005743">
    <property type="term" value="C:mitochondrial inner membrane"/>
    <property type="evidence" value="ECO:0007669"/>
    <property type="project" value="UniProtKB-SubCell"/>
</dbReference>
<feature type="region of interest" description="Disordered" evidence="9">
    <location>
        <begin position="144"/>
        <end position="164"/>
    </location>
</feature>
<keyword evidence="6" id="KW-0249">Electron transport</keyword>
<evidence type="ECO:0000256" key="4">
    <source>
        <dbReference type="ARBA" id="ARBA00022660"/>
    </source>
</evidence>
<comment type="subcellular location">
    <subcellularLocation>
        <location evidence="1">Mitochondrion inner membrane</location>
        <topology evidence="1">Peripheral membrane protein</topology>
        <orientation evidence="1">Matrix side</orientation>
    </subcellularLocation>
</comment>
<evidence type="ECO:0000256" key="5">
    <source>
        <dbReference type="ARBA" id="ARBA00022792"/>
    </source>
</evidence>
<evidence type="ECO:0000256" key="1">
    <source>
        <dbReference type="ARBA" id="ARBA00004443"/>
    </source>
</evidence>
<dbReference type="AlphaFoldDB" id="A0A2N1J8F9"/>
<dbReference type="InterPro" id="IPR006806">
    <property type="entry name" value="NDUFA5"/>
</dbReference>
<comment type="similarity">
    <text evidence="2">Belongs to the complex I NDUFA5 subunit family.</text>
</comment>
<keyword evidence="11" id="KW-1185">Reference proteome</keyword>
<name>A0A2N1J8F9_9BASI</name>
<evidence type="ECO:0000313" key="10">
    <source>
        <dbReference type="EMBL" id="PKI82824.1"/>
    </source>
</evidence>